<gene>
    <name evidence="1" type="ORF">ElP_61860</name>
</gene>
<dbReference type="AlphaFoldDB" id="A0A518HBJ5"/>
<protein>
    <submittedName>
        <fullName evidence="1">Uncharacterized protein</fullName>
    </submittedName>
</protein>
<sequence length="84" mass="8937">MTSPSPEYRSTRRHALDEQVAAEPPLAPPDLPLDAAPVPVESHLAALRRPIAVAGVVEDGLVRPLDPAVKLPEHARVIIVATPD</sequence>
<dbReference type="Proteomes" id="UP000317835">
    <property type="component" value="Chromosome"/>
</dbReference>
<keyword evidence="2" id="KW-1185">Reference proteome</keyword>
<dbReference type="KEGG" id="tpla:ElP_61860"/>
<evidence type="ECO:0000313" key="2">
    <source>
        <dbReference type="Proteomes" id="UP000317835"/>
    </source>
</evidence>
<dbReference type="EMBL" id="CP036426">
    <property type="protein sequence ID" value="QDV38235.1"/>
    <property type="molecule type" value="Genomic_DNA"/>
</dbReference>
<reference evidence="1 2" key="1">
    <citation type="submission" date="2019-02" db="EMBL/GenBank/DDBJ databases">
        <title>Deep-cultivation of Planctomycetes and their phenomic and genomic characterization uncovers novel biology.</title>
        <authorList>
            <person name="Wiegand S."/>
            <person name="Jogler M."/>
            <person name="Boedeker C."/>
            <person name="Pinto D."/>
            <person name="Vollmers J."/>
            <person name="Rivas-Marin E."/>
            <person name="Kohn T."/>
            <person name="Peeters S.H."/>
            <person name="Heuer A."/>
            <person name="Rast P."/>
            <person name="Oberbeckmann S."/>
            <person name="Bunk B."/>
            <person name="Jeske O."/>
            <person name="Meyerdierks A."/>
            <person name="Storesund J.E."/>
            <person name="Kallscheuer N."/>
            <person name="Luecker S."/>
            <person name="Lage O.M."/>
            <person name="Pohl T."/>
            <person name="Merkel B.J."/>
            <person name="Hornburger P."/>
            <person name="Mueller R.-W."/>
            <person name="Bruemmer F."/>
            <person name="Labrenz M."/>
            <person name="Spormann A.M."/>
            <person name="Op den Camp H."/>
            <person name="Overmann J."/>
            <person name="Amann R."/>
            <person name="Jetten M.S.M."/>
            <person name="Mascher T."/>
            <person name="Medema M.H."/>
            <person name="Devos D.P."/>
            <person name="Kaster A.-K."/>
            <person name="Ovreas L."/>
            <person name="Rohde M."/>
            <person name="Galperin M.Y."/>
            <person name="Jogler C."/>
        </authorList>
    </citation>
    <scope>NUCLEOTIDE SEQUENCE [LARGE SCALE GENOMIC DNA]</scope>
    <source>
        <strain evidence="1 2">ElP</strain>
    </source>
</reference>
<proteinExistence type="predicted"/>
<evidence type="ECO:0000313" key="1">
    <source>
        <dbReference type="EMBL" id="QDV38235.1"/>
    </source>
</evidence>
<accession>A0A518HBJ5</accession>
<organism evidence="1 2">
    <name type="scientific">Tautonia plasticadhaerens</name>
    <dbReference type="NCBI Taxonomy" id="2527974"/>
    <lineage>
        <taxon>Bacteria</taxon>
        <taxon>Pseudomonadati</taxon>
        <taxon>Planctomycetota</taxon>
        <taxon>Planctomycetia</taxon>
        <taxon>Isosphaerales</taxon>
        <taxon>Isosphaeraceae</taxon>
        <taxon>Tautonia</taxon>
    </lineage>
</organism>
<name>A0A518HBJ5_9BACT</name>